<reference evidence="3 4" key="1">
    <citation type="submission" date="2015-09" db="EMBL/GenBank/DDBJ databases">
        <title>Draft genome of the parasitic nematode Teladorsagia circumcincta isolate WARC Sus (inbred).</title>
        <authorList>
            <person name="Mitreva M."/>
        </authorList>
    </citation>
    <scope>NUCLEOTIDE SEQUENCE [LARGE SCALE GENOMIC DNA]</scope>
    <source>
        <strain evidence="3 4">S</strain>
    </source>
</reference>
<dbReference type="InterPro" id="IPR001394">
    <property type="entry name" value="Peptidase_C19_UCH"/>
</dbReference>
<evidence type="ECO:0000313" key="3">
    <source>
        <dbReference type="EMBL" id="PIO52404.1"/>
    </source>
</evidence>
<dbReference type="GO" id="GO:0004843">
    <property type="term" value="F:cysteine-type deubiquitinase activity"/>
    <property type="evidence" value="ECO:0007669"/>
    <property type="project" value="InterPro"/>
</dbReference>
<sequence>SRRNLRPRRDARDVPKEQATPPRTLEPPYVFNSADGPVYSLAAVICHHGDSLLSGHYSTFALDATRREWLDCNDSVVTKTSEVEVIDNSSSVGYIFIYNRVEDPHKRLE</sequence>
<proteinExistence type="predicted"/>
<dbReference type="InterPro" id="IPR028889">
    <property type="entry name" value="USP"/>
</dbReference>
<evidence type="ECO:0000313" key="4">
    <source>
        <dbReference type="Proteomes" id="UP000230423"/>
    </source>
</evidence>
<dbReference type="Proteomes" id="UP000230423">
    <property type="component" value="Unassembled WGS sequence"/>
</dbReference>
<dbReference type="InterPro" id="IPR018200">
    <property type="entry name" value="USP_CS"/>
</dbReference>
<name>A0A2G9T399_TELCI</name>
<dbReference type="PROSITE" id="PS00973">
    <property type="entry name" value="USP_2"/>
    <property type="match status" value="1"/>
</dbReference>
<dbReference type="AlphaFoldDB" id="A0A2G9T399"/>
<dbReference type="SUPFAM" id="SSF54001">
    <property type="entry name" value="Cysteine proteinases"/>
    <property type="match status" value="1"/>
</dbReference>
<feature type="region of interest" description="Disordered" evidence="1">
    <location>
        <begin position="1"/>
        <end position="29"/>
    </location>
</feature>
<organism evidence="3 4">
    <name type="scientific">Teladorsagia circumcincta</name>
    <name type="common">Brown stomach worm</name>
    <name type="synonym">Ostertagia circumcincta</name>
    <dbReference type="NCBI Taxonomy" id="45464"/>
    <lineage>
        <taxon>Eukaryota</taxon>
        <taxon>Metazoa</taxon>
        <taxon>Ecdysozoa</taxon>
        <taxon>Nematoda</taxon>
        <taxon>Chromadorea</taxon>
        <taxon>Rhabditida</taxon>
        <taxon>Rhabditina</taxon>
        <taxon>Rhabditomorpha</taxon>
        <taxon>Strongyloidea</taxon>
        <taxon>Trichostrongylidae</taxon>
        <taxon>Teladorsagia</taxon>
    </lineage>
</organism>
<accession>A0A2G9T399</accession>
<dbReference type="GO" id="GO:0016579">
    <property type="term" value="P:protein deubiquitination"/>
    <property type="evidence" value="ECO:0007669"/>
    <property type="project" value="InterPro"/>
</dbReference>
<evidence type="ECO:0000259" key="2">
    <source>
        <dbReference type="PROSITE" id="PS50235"/>
    </source>
</evidence>
<dbReference type="CDD" id="cd02257">
    <property type="entry name" value="Peptidase_C19"/>
    <property type="match status" value="1"/>
</dbReference>
<dbReference type="Gene3D" id="3.90.70.10">
    <property type="entry name" value="Cysteine proteinases"/>
    <property type="match status" value="1"/>
</dbReference>
<feature type="compositionally biased region" description="Basic and acidic residues" evidence="1">
    <location>
        <begin position="7"/>
        <end position="16"/>
    </location>
</feature>
<keyword evidence="4" id="KW-1185">Reference proteome</keyword>
<evidence type="ECO:0000256" key="1">
    <source>
        <dbReference type="SAM" id="MobiDB-lite"/>
    </source>
</evidence>
<dbReference type="InterPro" id="IPR038765">
    <property type="entry name" value="Papain-like_cys_pep_sf"/>
</dbReference>
<feature type="non-terminal residue" evidence="3">
    <location>
        <position position="1"/>
    </location>
</feature>
<protein>
    <recommendedName>
        <fullName evidence="2">USP domain-containing protein</fullName>
    </recommendedName>
</protein>
<feature type="domain" description="USP" evidence="2">
    <location>
        <begin position="1"/>
        <end position="101"/>
    </location>
</feature>
<dbReference type="EMBL" id="KZ428113">
    <property type="protein sequence ID" value="PIO52404.1"/>
    <property type="molecule type" value="Genomic_DNA"/>
</dbReference>
<dbReference type="Pfam" id="PF00443">
    <property type="entry name" value="UCH"/>
    <property type="match status" value="1"/>
</dbReference>
<dbReference type="PROSITE" id="PS50235">
    <property type="entry name" value="USP_3"/>
    <property type="match status" value="1"/>
</dbReference>
<gene>
    <name evidence="3" type="ORF">TELCIR_26290</name>
</gene>
<dbReference type="OrthoDB" id="5813749at2759"/>